<protein>
    <submittedName>
        <fullName evidence="1">Uncharacterized protein</fullName>
    </submittedName>
</protein>
<reference evidence="1" key="1">
    <citation type="submission" date="2013-07" db="EMBL/GenBank/DDBJ databases">
        <title>Sub-species coevolution in mutualistic symbiosis.</title>
        <authorList>
            <person name="Murfin K."/>
            <person name="Klassen J."/>
            <person name="Lee M."/>
            <person name="Forst S."/>
            <person name="Stock P."/>
            <person name="Goodrich-Blair H."/>
        </authorList>
    </citation>
    <scope>NUCLEOTIDE SEQUENCE [LARGE SCALE GENOMIC DNA]</scope>
    <source>
        <strain evidence="1">Kraussei Becker Underwood</strain>
    </source>
</reference>
<dbReference type="Proteomes" id="UP000028493">
    <property type="component" value="Unassembled WGS sequence"/>
</dbReference>
<accession>A0A077PV25</accession>
<dbReference type="AlphaFoldDB" id="A0A077PV25"/>
<comment type="caution">
    <text evidence="1">The sequence shown here is derived from an EMBL/GenBank/DDBJ whole genome shotgun (WGS) entry which is preliminary data.</text>
</comment>
<evidence type="ECO:0000313" key="1">
    <source>
        <dbReference type="EMBL" id="CDH24913.1"/>
    </source>
</evidence>
<dbReference type="EMBL" id="CBSZ010000258">
    <property type="protein sequence ID" value="CDH24913.1"/>
    <property type="molecule type" value="Genomic_DNA"/>
</dbReference>
<name>A0A077PV25_XENBV</name>
<proteinExistence type="predicted"/>
<evidence type="ECO:0000313" key="2">
    <source>
        <dbReference type="Proteomes" id="UP000028493"/>
    </source>
</evidence>
<gene>
    <name evidence="1" type="ORF">XBKB1_3300002</name>
</gene>
<dbReference type="HOGENOM" id="CLU_2385412_0_0_6"/>
<organism evidence="1 2">
    <name type="scientific">Xenorhabdus bovienii str. kraussei Becker Underwood</name>
    <dbReference type="NCBI Taxonomy" id="1398204"/>
    <lineage>
        <taxon>Bacteria</taxon>
        <taxon>Pseudomonadati</taxon>
        <taxon>Pseudomonadota</taxon>
        <taxon>Gammaproteobacteria</taxon>
        <taxon>Enterobacterales</taxon>
        <taxon>Morganellaceae</taxon>
        <taxon>Xenorhabdus</taxon>
    </lineage>
</organism>
<sequence>MHGGMSYSITLIDVIVLSESELFGITELRINIGSFCIAANATSRIEHPLGDGVGQTINEQFLFFTHSLSLKEKCTHSLTVVLGNSKITEAISTM</sequence>